<dbReference type="Gene3D" id="3.40.50.1820">
    <property type="entry name" value="alpha/beta hydrolase"/>
    <property type="match status" value="1"/>
</dbReference>
<name>A0A381RHX7_9ZZZZ</name>
<accession>A0A381RHX7</accession>
<gene>
    <name evidence="3" type="ORF">METZ01_LOCUS43402</name>
</gene>
<dbReference type="SUPFAM" id="SSF53474">
    <property type="entry name" value="alpha/beta-Hydrolases"/>
    <property type="match status" value="1"/>
</dbReference>
<organism evidence="3">
    <name type="scientific">marine metagenome</name>
    <dbReference type="NCBI Taxonomy" id="408172"/>
    <lineage>
        <taxon>unclassified sequences</taxon>
        <taxon>metagenomes</taxon>
        <taxon>ecological metagenomes</taxon>
    </lineage>
</organism>
<dbReference type="PANTHER" id="PTHR22946">
    <property type="entry name" value="DIENELACTONE HYDROLASE DOMAIN-CONTAINING PROTEIN-RELATED"/>
    <property type="match status" value="1"/>
</dbReference>
<feature type="domain" description="Dienelactone hydrolase" evidence="2">
    <location>
        <begin position="86"/>
        <end position="245"/>
    </location>
</feature>
<keyword evidence="1" id="KW-0378">Hydrolase</keyword>
<reference evidence="3" key="1">
    <citation type="submission" date="2018-05" db="EMBL/GenBank/DDBJ databases">
        <authorList>
            <person name="Lanie J.A."/>
            <person name="Ng W.-L."/>
            <person name="Kazmierczak K.M."/>
            <person name="Andrzejewski T.M."/>
            <person name="Davidsen T.M."/>
            <person name="Wayne K.J."/>
            <person name="Tettelin H."/>
            <person name="Glass J.I."/>
            <person name="Rusch D."/>
            <person name="Podicherti R."/>
            <person name="Tsui H.-C.T."/>
            <person name="Winkler M.E."/>
        </authorList>
    </citation>
    <scope>NUCLEOTIDE SEQUENCE</scope>
</reference>
<dbReference type="InterPro" id="IPR050261">
    <property type="entry name" value="FrsA_esterase"/>
</dbReference>
<evidence type="ECO:0000313" key="3">
    <source>
        <dbReference type="EMBL" id="SUZ90548.1"/>
    </source>
</evidence>
<dbReference type="InterPro" id="IPR029058">
    <property type="entry name" value="AB_hydrolase_fold"/>
</dbReference>
<evidence type="ECO:0000259" key="2">
    <source>
        <dbReference type="Pfam" id="PF01738"/>
    </source>
</evidence>
<sequence length="320" mass="35062">MQKHFFTVFLLCIATGYGQDEGERIVFTSANPFSFYHVITDLDRQIPQEVYGVLRFPEGVEPKNLPLVVGVAGSMAWASHHYEYMEMYRKQGLATFELKSFASREVTSTVGTQVEVTTATMILDAYRALEALALDERLDINKAAITGWSLGGGVALYSAWQPLKDAISSNLGFAAHLSIYPPCIIDMDLVDFTDAAIHILAGELDDWVPADACVDLISEMQASGADAGITVYPGAYHSFDRTTAPRRVEDGYVLTDCMFRMRKDGAILMNFLDIPMTTPLRQKIGLASCAGRGPTYGGNPAAREAAFEFAGGFMAKHLLK</sequence>
<dbReference type="InterPro" id="IPR002925">
    <property type="entry name" value="Dienelactn_hydro"/>
</dbReference>
<dbReference type="PANTHER" id="PTHR22946:SF9">
    <property type="entry name" value="POLYKETIDE TRANSFERASE AF380"/>
    <property type="match status" value="1"/>
</dbReference>
<dbReference type="EMBL" id="UINC01001903">
    <property type="protein sequence ID" value="SUZ90548.1"/>
    <property type="molecule type" value="Genomic_DNA"/>
</dbReference>
<protein>
    <recommendedName>
        <fullName evidence="2">Dienelactone hydrolase domain-containing protein</fullName>
    </recommendedName>
</protein>
<evidence type="ECO:0000256" key="1">
    <source>
        <dbReference type="ARBA" id="ARBA00022801"/>
    </source>
</evidence>
<proteinExistence type="predicted"/>
<dbReference type="GO" id="GO:0016788">
    <property type="term" value="F:hydrolase activity, acting on ester bonds"/>
    <property type="evidence" value="ECO:0007669"/>
    <property type="project" value="UniProtKB-ARBA"/>
</dbReference>
<dbReference type="AlphaFoldDB" id="A0A381RHX7"/>
<dbReference type="Pfam" id="PF01738">
    <property type="entry name" value="DLH"/>
    <property type="match status" value="1"/>
</dbReference>